<feature type="non-terminal residue" evidence="3">
    <location>
        <position position="419"/>
    </location>
</feature>
<feature type="region of interest" description="Disordered" evidence="1">
    <location>
        <begin position="30"/>
        <end position="51"/>
    </location>
</feature>
<reference evidence="4" key="1">
    <citation type="submission" date="2017-09" db="EMBL/GenBank/DDBJ databases">
        <title>Depth-based differentiation of microbial function through sediment-hosted aquifers and enrichment of novel symbionts in the deep terrestrial subsurface.</title>
        <authorList>
            <person name="Probst A.J."/>
            <person name="Ladd B."/>
            <person name="Jarett J.K."/>
            <person name="Geller-Mcgrath D.E."/>
            <person name="Sieber C.M.K."/>
            <person name="Emerson J.B."/>
            <person name="Anantharaman K."/>
            <person name="Thomas B.C."/>
            <person name="Malmstrom R."/>
            <person name="Stieglmeier M."/>
            <person name="Klingl A."/>
            <person name="Woyke T."/>
            <person name="Ryan C.M."/>
            <person name="Banfield J.F."/>
        </authorList>
    </citation>
    <scope>NUCLEOTIDE SEQUENCE [LARGE SCALE GENOMIC DNA]</scope>
</reference>
<keyword evidence="2" id="KW-1133">Transmembrane helix</keyword>
<keyword evidence="2" id="KW-0812">Transmembrane</keyword>
<dbReference type="EMBL" id="PFAN01000067">
    <property type="protein sequence ID" value="PIR94982.1"/>
    <property type="molecule type" value="Genomic_DNA"/>
</dbReference>
<feature type="transmembrane region" description="Helical" evidence="2">
    <location>
        <begin position="64"/>
        <end position="84"/>
    </location>
</feature>
<dbReference type="Proteomes" id="UP000228614">
    <property type="component" value="Unassembled WGS sequence"/>
</dbReference>
<organism evidence="3 4">
    <name type="scientific">Candidatus Falkowbacteria bacterium CG10_big_fil_rev_8_21_14_0_10_37_6</name>
    <dbReference type="NCBI Taxonomy" id="1974563"/>
    <lineage>
        <taxon>Bacteria</taxon>
        <taxon>Candidatus Falkowiibacteriota</taxon>
    </lineage>
</organism>
<evidence type="ECO:0000256" key="2">
    <source>
        <dbReference type="SAM" id="Phobius"/>
    </source>
</evidence>
<evidence type="ECO:0000313" key="3">
    <source>
        <dbReference type="EMBL" id="PIR94982.1"/>
    </source>
</evidence>
<comment type="caution">
    <text evidence="3">The sequence shown here is derived from an EMBL/GenBank/DDBJ whole genome shotgun (WGS) entry which is preliminary data.</text>
</comment>
<feature type="compositionally biased region" description="Basic residues" evidence="1">
    <location>
        <begin position="30"/>
        <end position="40"/>
    </location>
</feature>
<sequence>MTGAKKQKEINFADISEYSTKKSAKRTIGKKTKFFSSHKSKPNEKIKSKNMNNKSQPISIYRKISITFVALTIILALVVVYFSIVSVKIIIIPNKERINTDFIATVIDKSANQQIKGLSLTGLVERADIDIEQQFQTAGKEVKEAKVSGLVTIYNKRNSEQALIKTTRLLSPDEKLYRLQETVRVPAGGKVENVAIYADKAEKSMEVGAVKFTIPGLSPSAQELVYAESSEKTLYQEIGDAVVSELDLANAKESLKNVLMEKLAKISEDNKYQEYDNVIYNIDDSQIQYSSSANVGDKIDKFTVSAKAQAAIVAFNTKDVEAVAKLKLEESLPDDKQVSSFDENNFTFAFDRYDLDSAIADLKVEAVAQMILKDGTDIINPDKLVGLTREQLDDYLSSLREVAGYEIKFTPNWISKVPG</sequence>
<evidence type="ECO:0000256" key="1">
    <source>
        <dbReference type="SAM" id="MobiDB-lite"/>
    </source>
</evidence>
<proteinExistence type="predicted"/>
<accession>A0A2H0V7D9</accession>
<keyword evidence="2" id="KW-0472">Membrane</keyword>
<dbReference type="AlphaFoldDB" id="A0A2H0V7D9"/>
<evidence type="ECO:0000313" key="4">
    <source>
        <dbReference type="Proteomes" id="UP000228614"/>
    </source>
</evidence>
<name>A0A2H0V7D9_9BACT</name>
<gene>
    <name evidence="3" type="ORF">COT95_01200</name>
</gene>
<evidence type="ECO:0008006" key="5">
    <source>
        <dbReference type="Google" id="ProtNLM"/>
    </source>
</evidence>
<protein>
    <recommendedName>
        <fullName evidence="5">Baseplate protein J-like domain-containing protein</fullName>
    </recommendedName>
</protein>